<dbReference type="InterPro" id="IPR001881">
    <property type="entry name" value="EGF-like_Ca-bd_dom"/>
</dbReference>
<dbReference type="FunFam" id="2.10.25.10:FF:000038">
    <property type="entry name" value="Fibrillin 2"/>
    <property type="match status" value="1"/>
</dbReference>
<proteinExistence type="inferred from homology"/>
<evidence type="ECO:0000256" key="6">
    <source>
        <dbReference type="ARBA" id="ARBA00023157"/>
    </source>
</evidence>
<dbReference type="PROSITE" id="PS01187">
    <property type="entry name" value="EGF_CA"/>
    <property type="match status" value="2"/>
</dbReference>
<comment type="caution">
    <text evidence="7">Lacks conserved residue(s) required for the propagation of feature annotation.</text>
</comment>
<dbReference type="PROSITE" id="PS00022">
    <property type="entry name" value="EGF_1"/>
    <property type="match status" value="1"/>
</dbReference>
<dbReference type="SMART" id="SM00181">
    <property type="entry name" value="EGF"/>
    <property type="match status" value="3"/>
</dbReference>
<dbReference type="EnsemblMetazoa" id="HelroT88819">
    <property type="protein sequence ID" value="HelroP88819"/>
    <property type="gene ID" value="HelroG88819"/>
</dbReference>
<keyword evidence="3" id="KW-0732">Signal</keyword>
<feature type="domain" description="EGF-like" evidence="8">
    <location>
        <begin position="98"/>
        <end position="140"/>
    </location>
</feature>
<evidence type="ECO:0000256" key="4">
    <source>
        <dbReference type="ARBA" id="ARBA00022737"/>
    </source>
</evidence>
<dbReference type="CDD" id="cd00064">
    <property type="entry name" value="FU"/>
    <property type="match status" value="1"/>
</dbReference>
<dbReference type="KEGG" id="hro:HELRODRAFT_88819"/>
<reference evidence="10" key="3">
    <citation type="submission" date="2015-06" db="UniProtKB">
        <authorList>
            <consortium name="EnsemblMetazoa"/>
        </authorList>
    </citation>
    <scope>IDENTIFICATION</scope>
</reference>
<dbReference type="EMBL" id="AMQM01007444">
    <property type="status" value="NOT_ANNOTATED_CDS"/>
    <property type="molecule type" value="Genomic_DNA"/>
</dbReference>
<sequence>FLKGLLSTSKSNFGGGNTKWEETNLGSYAFSETRFLEIIEDICSGQSQQCHQMLEKYEDVLENWWKNVFAKGTKSDLRDFFCIRRTKVCCPHGTYGPDCRDCKPDRKNPCNGNGICDGDGTHSGTGKCSCHPGYEGELCGKCSDGYYARKQRNVAADGDAAANNACSQCGGPDVESCTACASRYFKNNKGICNLDECTMPGFRLRCALDEYCVNSIGSYKCSTCHPTCLSCHGPGRDNCKQCKDGYHIEEGACVDTDECLKSSEVCPGTSRKCINLPGSYRCECVVGFKDHGGVCVPKSQSRNVLVVVVVVVAGGGV</sequence>
<gene>
    <name evidence="10" type="primary">20216915</name>
    <name evidence="9" type="ORF">HELRODRAFT_88819</name>
</gene>
<dbReference type="Gene3D" id="2.10.220.10">
    <property type="entry name" value="Hormone Receptor, Insulin-like Growth Factor Receptor 1, Chain A, domain 2"/>
    <property type="match status" value="1"/>
</dbReference>
<dbReference type="GO" id="GO:0005509">
    <property type="term" value="F:calcium ion binding"/>
    <property type="evidence" value="ECO:0007669"/>
    <property type="project" value="InterPro"/>
</dbReference>
<dbReference type="Pfam" id="PF00053">
    <property type="entry name" value="EGF_laminin"/>
    <property type="match status" value="1"/>
</dbReference>
<dbReference type="Proteomes" id="UP000015101">
    <property type="component" value="Unassembled WGS sequence"/>
</dbReference>
<evidence type="ECO:0000256" key="2">
    <source>
        <dbReference type="ARBA" id="ARBA00022536"/>
    </source>
</evidence>
<dbReference type="SMART" id="SM00261">
    <property type="entry name" value="FU"/>
    <property type="match status" value="2"/>
</dbReference>
<evidence type="ECO:0000313" key="9">
    <source>
        <dbReference type="EMBL" id="ESN93278.1"/>
    </source>
</evidence>
<dbReference type="OrthoDB" id="19903at2759"/>
<dbReference type="InterPro" id="IPR049883">
    <property type="entry name" value="NOTCH1_EGF-like"/>
</dbReference>
<dbReference type="AlphaFoldDB" id="T1G768"/>
<dbReference type="EMBL" id="KB097620">
    <property type="protein sequence ID" value="ESN93278.1"/>
    <property type="molecule type" value="Genomic_DNA"/>
</dbReference>
<evidence type="ECO:0000259" key="8">
    <source>
        <dbReference type="PROSITE" id="PS50026"/>
    </source>
</evidence>
<keyword evidence="4" id="KW-0677">Repeat</keyword>
<dbReference type="CTD" id="20216915"/>
<comment type="similarity">
    <text evidence="1">Belongs to the CRELD family.</text>
</comment>
<dbReference type="eggNOG" id="KOG4260">
    <property type="taxonomic scope" value="Eukaryota"/>
</dbReference>
<keyword evidence="11" id="KW-1185">Reference proteome</keyword>
<keyword evidence="2 7" id="KW-0245">EGF-like domain</keyword>
<dbReference type="PROSITE" id="PS50026">
    <property type="entry name" value="EGF_3"/>
    <property type="match status" value="2"/>
</dbReference>
<dbReference type="STRING" id="6412.T1G768"/>
<dbReference type="InterPro" id="IPR021852">
    <property type="entry name" value="DUF3456"/>
</dbReference>
<feature type="domain" description="EGF-like" evidence="8">
    <location>
        <begin position="255"/>
        <end position="296"/>
    </location>
</feature>
<evidence type="ECO:0000256" key="5">
    <source>
        <dbReference type="ARBA" id="ARBA00022837"/>
    </source>
</evidence>
<protein>
    <recommendedName>
        <fullName evidence="8">EGF-like domain-containing protein</fullName>
    </recommendedName>
</protein>
<feature type="disulfide bond" evidence="7">
    <location>
        <begin position="130"/>
        <end position="139"/>
    </location>
</feature>
<dbReference type="OMA" id="TDNFNKG"/>
<dbReference type="SUPFAM" id="SSF57184">
    <property type="entry name" value="Growth factor receptor domain"/>
    <property type="match status" value="1"/>
</dbReference>
<dbReference type="Pfam" id="PF07645">
    <property type="entry name" value="EGF_CA"/>
    <property type="match status" value="2"/>
</dbReference>
<organism evidence="10 11">
    <name type="scientific">Helobdella robusta</name>
    <name type="common">Californian leech</name>
    <dbReference type="NCBI Taxonomy" id="6412"/>
    <lineage>
        <taxon>Eukaryota</taxon>
        <taxon>Metazoa</taxon>
        <taxon>Spiralia</taxon>
        <taxon>Lophotrochozoa</taxon>
        <taxon>Annelida</taxon>
        <taxon>Clitellata</taxon>
        <taxon>Hirudinea</taxon>
        <taxon>Rhynchobdellida</taxon>
        <taxon>Glossiphoniidae</taxon>
        <taxon>Helobdella</taxon>
    </lineage>
</organism>
<dbReference type="CDD" id="cd00055">
    <property type="entry name" value="EGF_Lam"/>
    <property type="match status" value="1"/>
</dbReference>
<dbReference type="InParanoid" id="T1G768"/>
<dbReference type="InterPro" id="IPR002049">
    <property type="entry name" value="LE_dom"/>
</dbReference>
<dbReference type="Gene3D" id="2.10.25.10">
    <property type="entry name" value="Laminin"/>
    <property type="match status" value="1"/>
</dbReference>
<dbReference type="Pfam" id="PF11938">
    <property type="entry name" value="DUF3456"/>
    <property type="match status" value="1"/>
</dbReference>
<dbReference type="InterPro" id="IPR000152">
    <property type="entry name" value="EGF-type_Asp/Asn_hydroxyl_site"/>
</dbReference>
<keyword evidence="6 7" id="KW-1015">Disulfide bond</keyword>
<dbReference type="HOGENOM" id="CLU_038974_1_0_1"/>
<dbReference type="InterPro" id="IPR006212">
    <property type="entry name" value="Furin_repeat"/>
</dbReference>
<dbReference type="PROSITE" id="PS00010">
    <property type="entry name" value="ASX_HYDROXYL"/>
    <property type="match status" value="1"/>
</dbReference>
<dbReference type="GeneID" id="20216915"/>
<evidence type="ECO:0000256" key="7">
    <source>
        <dbReference type="PROSITE-ProRule" id="PRU00076"/>
    </source>
</evidence>
<dbReference type="FunCoup" id="T1G768">
    <property type="interactions" value="305"/>
</dbReference>
<evidence type="ECO:0000313" key="10">
    <source>
        <dbReference type="EnsemblMetazoa" id="HelroP88819"/>
    </source>
</evidence>
<dbReference type="InterPro" id="IPR000742">
    <property type="entry name" value="EGF"/>
</dbReference>
<dbReference type="RefSeq" id="XP_009028535.1">
    <property type="nucleotide sequence ID" value="XM_009030287.1"/>
</dbReference>
<evidence type="ECO:0000256" key="3">
    <source>
        <dbReference type="ARBA" id="ARBA00022729"/>
    </source>
</evidence>
<keyword evidence="5" id="KW-0106">Calcium</keyword>
<dbReference type="PROSITE" id="PS01186">
    <property type="entry name" value="EGF_2"/>
    <property type="match status" value="1"/>
</dbReference>
<evidence type="ECO:0000256" key="1">
    <source>
        <dbReference type="ARBA" id="ARBA00005897"/>
    </source>
</evidence>
<dbReference type="SMART" id="SM00179">
    <property type="entry name" value="EGF_CA"/>
    <property type="match status" value="2"/>
</dbReference>
<dbReference type="InterPro" id="IPR018097">
    <property type="entry name" value="EGF_Ca-bd_CS"/>
</dbReference>
<accession>T1G768</accession>
<evidence type="ECO:0000313" key="11">
    <source>
        <dbReference type="Proteomes" id="UP000015101"/>
    </source>
</evidence>
<reference evidence="9 11" key="2">
    <citation type="journal article" date="2013" name="Nature">
        <title>Insights into bilaterian evolution from three spiralian genomes.</title>
        <authorList>
            <person name="Simakov O."/>
            <person name="Marletaz F."/>
            <person name="Cho S.J."/>
            <person name="Edsinger-Gonzales E."/>
            <person name="Havlak P."/>
            <person name="Hellsten U."/>
            <person name="Kuo D.H."/>
            <person name="Larsson T."/>
            <person name="Lv J."/>
            <person name="Arendt D."/>
            <person name="Savage R."/>
            <person name="Osoegawa K."/>
            <person name="de Jong P."/>
            <person name="Grimwood J."/>
            <person name="Chapman J.A."/>
            <person name="Shapiro H."/>
            <person name="Aerts A."/>
            <person name="Otillar R.P."/>
            <person name="Terry A.Y."/>
            <person name="Boore J.L."/>
            <person name="Grigoriev I.V."/>
            <person name="Lindberg D.R."/>
            <person name="Seaver E.C."/>
            <person name="Weisblat D.A."/>
            <person name="Putnam N.H."/>
            <person name="Rokhsar D.S."/>
        </authorList>
    </citation>
    <scope>NUCLEOTIDE SEQUENCE</scope>
</reference>
<dbReference type="InterPro" id="IPR009030">
    <property type="entry name" value="Growth_fac_rcpt_cys_sf"/>
</dbReference>
<name>T1G768_HELRO</name>
<reference evidence="11" key="1">
    <citation type="submission" date="2012-12" db="EMBL/GenBank/DDBJ databases">
        <authorList>
            <person name="Hellsten U."/>
            <person name="Grimwood J."/>
            <person name="Chapman J.A."/>
            <person name="Shapiro H."/>
            <person name="Aerts A."/>
            <person name="Otillar R.P."/>
            <person name="Terry A.Y."/>
            <person name="Boore J.L."/>
            <person name="Simakov O."/>
            <person name="Marletaz F."/>
            <person name="Cho S.-J."/>
            <person name="Edsinger-Gonzales E."/>
            <person name="Havlak P."/>
            <person name="Kuo D.-H."/>
            <person name="Larsson T."/>
            <person name="Lv J."/>
            <person name="Arendt D."/>
            <person name="Savage R."/>
            <person name="Osoegawa K."/>
            <person name="de Jong P."/>
            <person name="Lindberg D.R."/>
            <person name="Seaver E.C."/>
            <person name="Weisblat D.A."/>
            <person name="Putnam N.H."/>
            <person name="Grigoriev I.V."/>
            <person name="Rokhsar D.S."/>
        </authorList>
    </citation>
    <scope>NUCLEOTIDE SEQUENCE</scope>
</reference>